<dbReference type="AlphaFoldDB" id="A0A953I421"/>
<evidence type="ECO:0000259" key="6">
    <source>
        <dbReference type="Pfam" id="PF04932"/>
    </source>
</evidence>
<protein>
    <recommendedName>
        <fullName evidence="6">O-antigen ligase-related domain-containing protein</fullName>
    </recommendedName>
</protein>
<dbReference type="EMBL" id="PIUK01000092">
    <property type="protein sequence ID" value="MBY6276601.1"/>
    <property type="molecule type" value="Genomic_DNA"/>
</dbReference>
<reference evidence="7" key="1">
    <citation type="submission" date="2017-11" db="EMBL/GenBank/DDBJ databases">
        <title>Three new genomes from thermophilic consortium.</title>
        <authorList>
            <person name="Quaggio R."/>
            <person name="Amgarten D."/>
            <person name="Setubal J.C."/>
        </authorList>
    </citation>
    <scope>NUCLEOTIDE SEQUENCE</scope>
    <source>
        <strain evidence="7">ZCTH01-B2</strain>
    </source>
</reference>
<name>A0A953I421_SYMTR</name>
<sequence length="739" mass="80415">MGMPEDTMRTSLPLSRFGLAILLLVIWVGPFFQGYFFPTPALAAMATTAGAFLLWAVGRRRQHLALDLPGDWTGALLLALTGWCLLSTLWAIYVRDNLTLVLQVVTGFAAFAVVRAENTTEVRRAIVWVLSLSALVVAVLGLLEYSGFFLEHVALGNVLQVEPRRNRVYTLFQYPNTAAIFFLSALLLQNARLLSSESWTEKIVLAGTSAVLAVACTLTLSRGAVLIAPVSVVLLCIGLSPHQILPSLLHWVTAAALPVALTLWPITRAAAVDAWPTVLLWAAVAALVAALGTGSLRALLQLPRRVQVIAACTLLAALTVVGTVAAPRVFNQLPSVFTRISHLDLRDITQDGRVEFLRDAARLAVRRPWGYGGGGWLRTYTQVQRYNYVARDPHSHYALTLVESGFLGLALLLGALVLAARGAFQARRGDPVRWSMGVAALTLALHAAVDIDLSYYALWLLLWTLIGASQAEGKPLPGKQERRLTFALAFTLATATILVSSTMFLAARSYNDASTAVLVGDNEAALTAGRRAIRLDPLNSQYRTMIPTSENINRALQLDPYNEELWRFVSEMLEAQGDVSGALTAAWQALELRPMSIEHYERVAELLVGIMTEAVLEGRITESVEIAQKIIALGETMERRGEPSLEKQPVLFPDYLALTWTPRMSLAAGQAYLVTGQFEAADRWLTAALANSQTAPDAALWLHALYTRTGSHEKLASLEPAPSEQARSSPLYAALIGVQ</sequence>
<dbReference type="GO" id="GO:0016020">
    <property type="term" value="C:membrane"/>
    <property type="evidence" value="ECO:0007669"/>
    <property type="project" value="UniProtKB-SubCell"/>
</dbReference>
<accession>A0A953I421</accession>
<keyword evidence="4 5" id="KW-0472">Membrane</keyword>
<gene>
    <name evidence="7" type="ORF">CWE10_10355</name>
</gene>
<feature type="transmembrane region" description="Helical" evidence="5">
    <location>
        <begin position="484"/>
        <end position="507"/>
    </location>
</feature>
<dbReference type="InterPro" id="IPR007016">
    <property type="entry name" value="O-antigen_ligase-rel_domated"/>
</dbReference>
<dbReference type="PANTHER" id="PTHR37422">
    <property type="entry name" value="TEICHURONIC ACID BIOSYNTHESIS PROTEIN TUAE"/>
    <property type="match status" value="1"/>
</dbReference>
<evidence type="ECO:0000313" key="7">
    <source>
        <dbReference type="EMBL" id="MBY6276601.1"/>
    </source>
</evidence>
<evidence type="ECO:0000256" key="4">
    <source>
        <dbReference type="ARBA" id="ARBA00023136"/>
    </source>
</evidence>
<feature type="transmembrane region" description="Helical" evidence="5">
    <location>
        <begin position="70"/>
        <end position="92"/>
    </location>
</feature>
<evidence type="ECO:0000256" key="3">
    <source>
        <dbReference type="ARBA" id="ARBA00022989"/>
    </source>
</evidence>
<dbReference type="SUPFAM" id="SSF48452">
    <property type="entry name" value="TPR-like"/>
    <property type="match status" value="1"/>
</dbReference>
<evidence type="ECO:0000256" key="1">
    <source>
        <dbReference type="ARBA" id="ARBA00004141"/>
    </source>
</evidence>
<keyword evidence="2 5" id="KW-0812">Transmembrane</keyword>
<comment type="caution">
    <text evidence="7">The sequence shown here is derived from an EMBL/GenBank/DDBJ whole genome shotgun (WGS) entry which is preliminary data.</text>
</comment>
<evidence type="ECO:0000313" key="8">
    <source>
        <dbReference type="Proteomes" id="UP000732377"/>
    </source>
</evidence>
<feature type="transmembrane region" description="Helical" evidence="5">
    <location>
        <begin position="248"/>
        <end position="266"/>
    </location>
</feature>
<feature type="transmembrane region" description="Helical" evidence="5">
    <location>
        <begin position="126"/>
        <end position="148"/>
    </location>
</feature>
<evidence type="ECO:0000256" key="5">
    <source>
        <dbReference type="SAM" id="Phobius"/>
    </source>
</evidence>
<feature type="transmembrane region" description="Helical" evidence="5">
    <location>
        <begin position="278"/>
        <end position="296"/>
    </location>
</feature>
<organism evidence="7 8">
    <name type="scientific">Symbiobacterium thermophilum</name>
    <dbReference type="NCBI Taxonomy" id="2734"/>
    <lineage>
        <taxon>Bacteria</taxon>
        <taxon>Bacillati</taxon>
        <taxon>Bacillota</taxon>
        <taxon>Clostridia</taxon>
        <taxon>Eubacteriales</taxon>
        <taxon>Symbiobacteriaceae</taxon>
        <taxon>Symbiobacterium</taxon>
    </lineage>
</organism>
<evidence type="ECO:0000256" key="2">
    <source>
        <dbReference type="ARBA" id="ARBA00022692"/>
    </source>
</evidence>
<feature type="transmembrane region" description="Helical" evidence="5">
    <location>
        <begin position="98"/>
        <end position="114"/>
    </location>
</feature>
<dbReference type="Proteomes" id="UP000732377">
    <property type="component" value="Unassembled WGS sequence"/>
</dbReference>
<keyword evidence="3 5" id="KW-1133">Transmembrane helix</keyword>
<dbReference type="PANTHER" id="PTHR37422:SF13">
    <property type="entry name" value="LIPOPOLYSACCHARIDE BIOSYNTHESIS PROTEIN PA4999-RELATED"/>
    <property type="match status" value="1"/>
</dbReference>
<dbReference type="Gene3D" id="1.25.40.10">
    <property type="entry name" value="Tetratricopeptide repeat domain"/>
    <property type="match status" value="1"/>
</dbReference>
<feature type="transmembrane region" description="Helical" evidence="5">
    <location>
        <begin position="397"/>
        <end position="420"/>
    </location>
</feature>
<proteinExistence type="predicted"/>
<feature type="transmembrane region" description="Helical" evidence="5">
    <location>
        <begin position="35"/>
        <end position="58"/>
    </location>
</feature>
<comment type="subcellular location">
    <subcellularLocation>
        <location evidence="1">Membrane</location>
        <topology evidence="1">Multi-pass membrane protein</topology>
    </subcellularLocation>
</comment>
<feature type="transmembrane region" description="Helical" evidence="5">
    <location>
        <begin position="308"/>
        <end position="330"/>
    </location>
</feature>
<feature type="transmembrane region" description="Helical" evidence="5">
    <location>
        <begin position="432"/>
        <end position="449"/>
    </location>
</feature>
<feature type="transmembrane region" description="Helical" evidence="5">
    <location>
        <begin position="12"/>
        <end position="29"/>
    </location>
</feature>
<feature type="domain" description="O-antigen ligase-related" evidence="6">
    <location>
        <begin position="285"/>
        <end position="413"/>
    </location>
</feature>
<feature type="transmembrane region" description="Helical" evidence="5">
    <location>
        <begin position="203"/>
        <end position="220"/>
    </location>
</feature>
<dbReference type="InterPro" id="IPR051533">
    <property type="entry name" value="WaaL-like"/>
</dbReference>
<dbReference type="Pfam" id="PF04932">
    <property type="entry name" value="Wzy_C"/>
    <property type="match status" value="1"/>
</dbReference>
<feature type="transmembrane region" description="Helical" evidence="5">
    <location>
        <begin position="168"/>
        <end position="191"/>
    </location>
</feature>
<dbReference type="InterPro" id="IPR011990">
    <property type="entry name" value="TPR-like_helical_dom_sf"/>
</dbReference>
<feature type="transmembrane region" description="Helical" evidence="5">
    <location>
        <begin position="226"/>
        <end position="241"/>
    </location>
</feature>
<feature type="transmembrane region" description="Helical" evidence="5">
    <location>
        <begin position="455"/>
        <end position="472"/>
    </location>
</feature>